<dbReference type="OrthoDB" id="5970528at2759"/>
<dbReference type="FunFam" id="2.60.120.740:FF:000003">
    <property type="entry name" value="Protein eva-1 homolog C"/>
    <property type="match status" value="1"/>
</dbReference>
<feature type="compositionally biased region" description="Polar residues" evidence="3">
    <location>
        <begin position="158"/>
        <end position="168"/>
    </location>
</feature>
<proteinExistence type="predicted"/>
<feature type="region of interest" description="Disordered" evidence="3">
    <location>
        <begin position="497"/>
        <end position="518"/>
    </location>
</feature>
<accession>B4JRG1</accession>
<keyword evidence="2" id="KW-0677">Repeat</keyword>
<dbReference type="EMBL" id="CH916373">
    <property type="protein sequence ID" value="EDV94351.1"/>
    <property type="molecule type" value="Genomic_DNA"/>
</dbReference>
<dbReference type="Pfam" id="PF02140">
    <property type="entry name" value="SUEL_Lectin"/>
    <property type="match status" value="1"/>
</dbReference>
<dbReference type="Proteomes" id="UP000001070">
    <property type="component" value="Unassembled WGS sequence"/>
</dbReference>
<evidence type="ECO:0000313" key="7">
    <source>
        <dbReference type="Proteomes" id="UP000001070"/>
    </source>
</evidence>
<organism evidence="7">
    <name type="scientific">Drosophila grimshawi</name>
    <name type="common">Hawaiian fruit fly</name>
    <name type="synonym">Idiomyia grimshawi</name>
    <dbReference type="NCBI Taxonomy" id="7222"/>
    <lineage>
        <taxon>Eukaryota</taxon>
        <taxon>Metazoa</taxon>
        <taxon>Ecdysozoa</taxon>
        <taxon>Arthropoda</taxon>
        <taxon>Hexapoda</taxon>
        <taxon>Insecta</taxon>
        <taxon>Pterygota</taxon>
        <taxon>Neoptera</taxon>
        <taxon>Endopterygota</taxon>
        <taxon>Diptera</taxon>
        <taxon>Brachycera</taxon>
        <taxon>Muscomorpha</taxon>
        <taxon>Ephydroidea</taxon>
        <taxon>Drosophilidae</taxon>
        <taxon>Drosophila</taxon>
        <taxon>Hawaiian Drosophila</taxon>
    </lineage>
</organism>
<feature type="region of interest" description="Disordered" evidence="3">
    <location>
        <begin position="1"/>
        <end position="23"/>
    </location>
</feature>
<dbReference type="eggNOG" id="KOG4729">
    <property type="taxonomic scope" value="Eukaryota"/>
</dbReference>
<evidence type="ECO:0000256" key="2">
    <source>
        <dbReference type="ARBA" id="ARBA00022737"/>
    </source>
</evidence>
<dbReference type="AlphaFoldDB" id="B4JRG1"/>
<feature type="domain" description="SUEL-type lectin" evidence="5">
    <location>
        <begin position="270"/>
        <end position="361"/>
    </location>
</feature>
<dbReference type="STRING" id="7222.B4JRG1"/>
<feature type="region of interest" description="Disordered" evidence="3">
    <location>
        <begin position="677"/>
        <end position="732"/>
    </location>
</feature>
<keyword evidence="4" id="KW-0472">Membrane</keyword>
<dbReference type="HOGENOM" id="CLU_019542_0_0_1"/>
<feature type="compositionally biased region" description="Polar residues" evidence="3">
    <location>
        <begin position="712"/>
        <end position="732"/>
    </location>
</feature>
<evidence type="ECO:0000256" key="3">
    <source>
        <dbReference type="SAM" id="MobiDB-lite"/>
    </source>
</evidence>
<dbReference type="PANTHER" id="PTHR46780">
    <property type="entry name" value="PROTEIN EVA-1"/>
    <property type="match status" value="1"/>
</dbReference>
<gene>
    <name evidence="6" type="primary">Dgri\GH20120</name>
    <name evidence="6" type="ORF">Dgri_GH20120</name>
</gene>
<dbReference type="GO" id="GO:0030246">
    <property type="term" value="F:carbohydrate binding"/>
    <property type="evidence" value="ECO:0007669"/>
    <property type="project" value="UniProtKB-KW"/>
</dbReference>
<evidence type="ECO:0000259" key="5">
    <source>
        <dbReference type="PROSITE" id="PS50228"/>
    </source>
</evidence>
<keyword evidence="4" id="KW-0812">Transmembrane</keyword>
<feature type="region of interest" description="Disordered" evidence="3">
    <location>
        <begin position="408"/>
        <end position="451"/>
    </location>
</feature>
<protein>
    <submittedName>
        <fullName evidence="6">GH20120</fullName>
    </submittedName>
</protein>
<dbReference type="PhylomeDB" id="B4JRG1"/>
<keyword evidence="7" id="KW-1185">Reference proteome</keyword>
<keyword evidence="4" id="KW-1133">Transmembrane helix</keyword>
<dbReference type="OMA" id="TMIPITQ"/>
<dbReference type="PROSITE" id="PS50228">
    <property type="entry name" value="SUEL_LECTIN"/>
    <property type="match status" value="2"/>
</dbReference>
<feature type="compositionally biased region" description="Low complexity" evidence="3">
    <location>
        <begin position="701"/>
        <end position="711"/>
    </location>
</feature>
<dbReference type="Gene3D" id="2.60.120.740">
    <property type="match status" value="2"/>
</dbReference>
<dbReference type="InterPro" id="IPR000922">
    <property type="entry name" value="Lectin_gal-bd_dom"/>
</dbReference>
<evidence type="ECO:0000256" key="1">
    <source>
        <dbReference type="ARBA" id="ARBA00022734"/>
    </source>
</evidence>
<feature type="transmembrane region" description="Helical" evidence="4">
    <location>
        <begin position="468"/>
        <end position="493"/>
    </location>
</feature>
<reference evidence="6 7" key="1">
    <citation type="journal article" date="2007" name="Nature">
        <title>Evolution of genes and genomes on the Drosophila phylogeny.</title>
        <authorList>
            <consortium name="Drosophila 12 Genomes Consortium"/>
            <person name="Clark A.G."/>
            <person name="Eisen M.B."/>
            <person name="Smith D.R."/>
            <person name="Bergman C.M."/>
            <person name="Oliver B."/>
            <person name="Markow T.A."/>
            <person name="Kaufman T.C."/>
            <person name="Kellis M."/>
            <person name="Gelbart W."/>
            <person name="Iyer V.N."/>
            <person name="Pollard D.A."/>
            <person name="Sackton T.B."/>
            <person name="Larracuente A.M."/>
            <person name="Singh N.D."/>
            <person name="Abad J.P."/>
            <person name="Abt D.N."/>
            <person name="Adryan B."/>
            <person name="Aguade M."/>
            <person name="Akashi H."/>
            <person name="Anderson W.W."/>
            <person name="Aquadro C.F."/>
            <person name="Ardell D.H."/>
            <person name="Arguello R."/>
            <person name="Artieri C.G."/>
            <person name="Barbash D.A."/>
            <person name="Barker D."/>
            <person name="Barsanti P."/>
            <person name="Batterham P."/>
            <person name="Batzoglou S."/>
            <person name="Begun D."/>
            <person name="Bhutkar A."/>
            <person name="Blanco E."/>
            <person name="Bosak S.A."/>
            <person name="Bradley R.K."/>
            <person name="Brand A.D."/>
            <person name="Brent M.R."/>
            <person name="Brooks A.N."/>
            <person name="Brown R.H."/>
            <person name="Butlin R.K."/>
            <person name="Caggese C."/>
            <person name="Calvi B.R."/>
            <person name="Bernardo de Carvalho A."/>
            <person name="Caspi A."/>
            <person name="Castrezana S."/>
            <person name="Celniker S.E."/>
            <person name="Chang J.L."/>
            <person name="Chapple C."/>
            <person name="Chatterji S."/>
            <person name="Chinwalla A."/>
            <person name="Civetta A."/>
            <person name="Clifton S.W."/>
            <person name="Comeron J.M."/>
            <person name="Costello J.C."/>
            <person name="Coyne J.A."/>
            <person name="Daub J."/>
            <person name="David R.G."/>
            <person name="Delcher A.L."/>
            <person name="Delehaunty K."/>
            <person name="Do C.B."/>
            <person name="Ebling H."/>
            <person name="Edwards K."/>
            <person name="Eickbush T."/>
            <person name="Evans J.D."/>
            <person name="Filipski A."/>
            <person name="Findeiss S."/>
            <person name="Freyhult E."/>
            <person name="Fulton L."/>
            <person name="Fulton R."/>
            <person name="Garcia A.C."/>
            <person name="Gardiner A."/>
            <person name="Garfield D.A."/>
            <person name="Garvin B.E."/>
            <person name="Gibson G."/>
            <person name="Gilbert D."/>
            <person name="Gnerre S."/>
            <person name="Godfrey J."/>
            <person name="Good R."/>
            <person name="Gotea V."/>
            <person name="Gravely B."/>
            <person name="Greenberg A.J."/>
            <person name="Griffiths-Jones S."/>
            <person name="Gross S."/>
            <person name="Guigo R."/>
            <person name="Gustafson E.A."/>
            <person name="Haerty W."/>
            <person name="Hahn M.W."/>
            <person name="Halligan D.L."/>
            <person name="Halpern A.L."/>
            <person name="Halter G.M."/>
            <person name="Han M.V."/>
            <person name="Heger A."/>
            <person name="Hillier L."/>
            <person name="Hinrichs A.S."/>
            <person name="Holmes I."/>
            <person name="Hoskins R.A."/>
            <person name="Hubisz M.J."/>
            <person name="Hultmark D."/>
            <person name="Huntley M.A."/>
            <person name="Jaffe D.B."/>
            <person name="Jagadeeshan S."/>
            <person name="Jeck W.R."/>
            <person name="Johnson J."/>
            <person name="Jones C.D."/>
            <person name="Jordan W.C."/>
            <person name="Karpen G.H."/>
            <person name="Kataoka E."/>
            <person name="Keightley P.D."/>
            <person name="Kheradpour P."/>
            <person name="Kirkness E.F."/>
            <person name="Koerich L.B."/>
            <person name="Kristiansen K."/>
            <person name="Kudrna D."/>
            <person name="Kulathinal R.J."/>
            <person name="Kumar S."/>
            <person name="Kwok R."/>
            <person name="Lander E."/>
            <person name="Langley C.H."/>
            <person name="Lapoint R."/>
            <person name="Lazzaro B.P."/>
            <person name="Lee S.J."/>
            <person name="Levesque L."/>
            <person name="Li R."/>
            <person name="Lin C.F."/>
            <person name="Lin M.F."/>
            <person name="Lindblad-Toh K."/>
            <person name="Llopart A."/>
            <person name="Long M."/>
            <person name="Low L."/>
            <person name="Lozovsky E."/>
            <person name="Lu J."/>
            <person name="Luo M."/>
            <person name="Machado C.A."/>
            <person name="Makalowski W."/>
            <person name="Marzo M."/>
            <person name="Matsuda M."/>
            <person name="Matzkin L."/>
            <person name="McAllister B."/>
            <person name="McBride C.S."/>
            <person name="McKernan B."/>
            <person name="McKernan K."/>
            <person name="Mendez-Lago M."/>
            <person name="Minx P."/>
            <person name="Mollenhauer M.U."/>
            <person name="Montooth K."/>
            <person name="Mount S.M."/>
            <person name="Mu X."/>
            <person name="Myers E."/>
            <person name="Negre B."/>
            <person name="Newfeld S."/>
            <person name="Nielsen R."/>
            <person name="Noor M.A."/>
            <person name="O'Grady P."/>
            <person name="Pachter L."/>
            <person name="Papaceit M."/>
            <person name="Parisi M.J."/>
            <person name="Parisi M."/>
            <person name="Parts L."/>
            <person name="Pedersen J.S."/>
            <person name="Pesole G."/>
            <person name="Phillippy A.M."/>
            <person name="Ponting C.P."/>
            <person name="Pop M."/>
            <person name="Porcelli D."/>
            <person name="Powell J.R."/>
            <person name="Prohaska S."/>
            <person name="Pruitt K."/>
            <person name="Puig M."/>
            <person name="Quesneville H."/>
            <person name="Ram K.R."/>
            <person name="Rand D."/>
            <person name="Rasmussen M.D."/>
            <person name="Reed L.K."/>
            <person name="Reenan R."/>
            <person name="Reily A."/>
            <person name="Remington K.A."/>
            <person name="Rieger T.T."/>
            <person name="Ritchie M.G."/>
            <person name="Robin C."/>
            <person name="Rogers Y.H."/>
            <person name="Rohde C."/>
            <person name="Rozas J."/>
            <person name="Rubenfield M.J."/>
            <person name="Ruiz A."/>
            <person name="Russo S."/>
            <person name="Salzberg S.L."/>
            <person name="Sanchez-Gracia A."/>
            <person name="Saranga D.J."/>
            <person name="Sato H."/>
            <person name="Schaeffer S.W."/>
            <person name="Schatz M.C."/>
            <person name="Schlenke T."/>
            <person name="Schwartz R."/>
            <person name="Segarra C."/>
            <person name="Singh R.S."/>
            <person name="Sirot L."/>
            <person name="Sirota M."/>
            <person name="Sisneros N.B."/>
            <person name="Smith C.D."/>
            <person name="Smith T.F."/>
            <person name="Spieth J."/>
            <person name="Stage D.E."/>
            <person name="Stark A."/>
            <person name="Stephan W."/>
            <person name="Strausberg R.L."/>
            <person name="Strempel S."/>
            <person name="Sturgill D."/>
            <person name="Sutton G."/>
            <person name="Sutton G.G."/>
            <person name="Tao W."/>
            <person name="Teichmann S."/>
            <person name="Tobari Y.N."/>
            <person name="Tomimura Y."/>
            <person name="Tsolas J.M."/>
            <person name="Valente V.L."/>
            <person name="Venter E."/>
            <person name="Venter J.C."/>
            <person name="Vicario S."/>
            <person name="Vieira F.G."/>
            <person name="Vilella A.J."/>
            <person name="Villasante A."/>
            <person name="Walenz B."/>
            <person name="Wang J."/>
            <person name="Wasserman M."/>
            <person name="Watts T."/>
            <person name="Wilson D."/>
            <person name="Wilson R.K."/>
            <person name="Wing R.A."/>
            <person name="Wolfner M.F."/>
            <person name="Wong A."/>
            <person name="Wong G.K."/>
            <person name="Wu C.I."/>
            <person name="Wu G."/>
            <person name="Yamamoto D."/>
            <person name="Yang H.P."/>
            <person name="Yang S.P."/>
            <person name="Yorke J.A."/>
            <person name="Yoshida K."/>
            <person name="Zdobnov E."/>
            <person name="Zhang P."/>
            <person name="Zhang Y."/>
            <person name="Zimin A.V."/>
            <person name="Baldwin J."/>
            <person name="Abdouelleil A."/>
            <person name="Abdulkadir J."/>
            <person name="Abebe A."/>
            <person name="Abera B."/>
            <person name="Abreu J."/>
            <person name="Acer S.C."/>
            <person name="Aftuck L."/>
            <person name="Alexander A."/>
            <person name="An P."/>
            <person name="Anderson E."/>
            <person name="Anderson S."/>
            <person name="Arachi H."/>
            <person name="Azer M."/>
            <person name="Bachantsang P."/>
            <person name="Barry A."/>
            <person name="Bayul T."/>
            <person name="Berlin A."/>
            <person name="Bessette D."/>
            <person name="Bloom T."/>
            <person name="Blye J."/>
            <person name="Boguslavskiy L."/>
            <person name="Bonnet C."/>
            <person name="Boukhgalter B."/>
            <person name="Bourzgui I."/>
            <person name="Brown A."/>
            <person name="Cahill P."/>
            <person name="Channer S."/>
            <person name="Cheshatsang Y."/>
            <person name="Chuda L."/>
            <person name="Citroen M."/>
            <person name="Collymore A."/>
            <person name="Cooke P."/>
            <person name="Costello M."/>
            <person name="D'Aco K."/>
            <person name="Daza R."/>
            <person name="De Haan G."/>
            <person name="DeGray S."/>
            <person name="DeMaso C."/>
            <person name="Dhargay N."/>
            <person name="Dooley K."/>
            <person name="Dooley E."/>
            <person name="Doricent M."/>
            <person name="Dorje P."/>
            <person name="Dorjee K."/>
            <person name="Dupes A."/>
            <person name="Elong R."/>
            <person name="Falk J."/>
            <person name="Farina A."/>
            <person name="Faro S."/>
            <person name="Ferguson D."/>
            <person name="Fisher S."/>
            <person name="Foley C.D."/>
            <person name="Franke A."/>
            <person name="Friedrich D."/>
            <person name="Gadbois L."/>
            <person name="Gearin G."/>
            <person name="Gearin C.R."/>
            <person name="Giannoukos G."/>
            <person name="Goode T."/>
            <person name="Graham J."/>
            <person name="Grandbois E."/>
            <person name="Grewal S."/>
            <person name="Gyaltsen K."/>
            <person name="Hafez N."/>
            <person name="Hagos B."/>
            <person name="Hall J."/>
            <person name="Henson C."/>
            <person name="Hollinger A."/>
            <person name="Honan T."/>
            <person name="Huard M.D."/>
            <person name="Hughes L."/>
            <person name="Hurhula B."/>
            <person name="Husby M.E."/>
            <person name="Kamat A."/>
            <person name="Kanga B."/>
            <person name="Kashin S."/>
            <person name="Khazanovich D."/>
            <person name="Kisner P."/>
            <person name="Lance K."/>
            <person name="Lara M."/>
            <person name="Lee W."/>
            <person name="Lennon N."/>
            <person name="Letendre F."/>
            <person name="LeVine R."/>
            <person name="Lipovsky A."/>
            <person name="Liu X."/>
            <person name="Liu J."/>
            <person name="Liu S."/>
            <person name="Lokyitsang T."/>
            <person name="Lokyitsang Y."/>
            <person name="Lubonja R."/>
            <person name="Lui A."/>
            <person name="MacDonald P."/>
            <person name="Magnisalis V."/>
            <person name="Maru K."/>
            <person name="Matthews C."/>
            <person name="McCusker W."/>
            <person name="McDonough S."/>
            <person name="Mehta T."/>
            <person name="Meldrim J."/>
            <person name="Meneus L."/>
            <person name="Mihai O."/>
            <person name="Mihalev A."/>
            <person name="Mihova T."/>
            <person name="Mittelman R."/>
            <person name="Mlenga V."/>
            <person name="Montmayeur A."/>
            <person name="Mulrain L."/>
            <person name="Navidi A."/>
            <person name="Naylor J."/>
            <person name="Negash T."/>
            <person name="Nguyen T."/>
            <person name="Nguyen N."/>
            <person name="Nicol R."/>
            <person name="Norbu C."/>
            <person name="Norbu N."/>
            <person name="Novod N."/>
            <person name="O'Neill B."/>
            <person name="Osman S."/>
            <person name="Markiewicz E."/>
            <person name="Oyono O.L."/>
            <person name="Patti C."/>
            <person name="Phunkhang P."/>
            <person name="Pierre F."/>
            <person name="Priest M."/>
            <person name="Raghuraman S."/>
            <person name="Rege F."/>
            <person name="Reyes R."/>
            <person name="Rise C."/>
            <person name="Rogov P."/>
            <person name="Ross K."/>
            <person name="Ryan E."/>
            <person name="Settipalli S."/>
            <person name="Shea T."/>
            <person name="Sherpa N."/>
            <person name="Shi L."/>
            <person name="Shih D."/>
            <person name="Sparrow T."/>
            <person name="Spaulding J."/>
            <person name="Stalker J."/>
            <person name="Stange-Thomann N."/>
            <person name="Stavropoulos S."/>
            <person name="Stone C."/>
            <person name="Strader C."/>
            <person name="Tesfaye S."/>
            <person name="Thomson T."/>
            <person name="Thoulutsang Y."/>
            <person name="Thoulutsang D."/>
            <person name="Topham K."/>
            <person name="Topping I."/>
            <person name="Tsamla T."/>
            <person name="Vassiliev H."/>
            <person name="Vo A."/>
            <person name="Wangchuk T."/>
            <person name="Wangdi T."/>
            <person name="Weiand M."/>
            <person name="Wilkinson J."/>
            <person name="Wilson A."/>
            <person name="Yadav S."/>
            <person name="Young G."/>
            <person name="Yu Q."/>
            <person name="Zembek L."/>
            <person name="Zhong D."/>
            <person name="Zimmer A."/>
            <person name="Zwirko Z."/>
            <person name="Jaffe D.B."/>
            <person name="Alvarez P."/>
            <person name="Brockman W."/>
            <person name="Butler J."/>
            <person name="Chin C."/>
            <person name="Gnerre S."/>
            <person name="Grabherr M."/>
            <person name="Kleber M."/>
            <person name="Mauceli E."/>
            <person name="MacCallum I."/>
        </authorList>
    </citation>
    <scope>NUCLEOTIDE SEQUENCE [LARGE SCALE GENOMIC DNA]</scope>
    <source>
        <strain evidence="7">Tucson 15287-2541.00</strain>
    </source>
</reference>
<dbReference type="CDD" id="cd22829">
    <property type="entry name" value="Gal_Rha_Lectin_EVA1_EVA1C_rpt2"/>
    <property type="match status" value="1"/>
</dbReference>
<feature type="domain" description="SUEL-type lectin" evidence="5">
    <location>
        <begin position="67"/>
        <end position="261"/>
    </location>
</feature>
<dbReference type="InParanoid" id="B4JRG1"/>
<name>B4JRG1_DROGR</name>
<feature type="region of interest" description="Disordered" evidence="3">
    <location>
        <begin position="158"/>
        <end position="181"/>
    </location>
</feature>
<sequence length="803" mass="85351">MEPRPNKRRNTTRTRTRTQTETQTQTRCQSLGFALLVLILTQSFDCVLCGEKLALLSATLRTYQKAACDTDQVVIACPRGTSISIEFAQYNKFVAKDGYSIEELCPITGTVRPEIRGKAKYLLRGSTFGSTSQKVPANRYMNGGYGLGAMAMEVPTSTSNLSATNTESSADDAQKGENSSESCMWPNALQYSLLQTVVEACQKKKHCKFHGSPQFYGLGASGVGDASGTSSYHSSTASSNAISNDPCPKRRKIVEVAYKCRPYEFRSKVACHNDVAQLECNPYSRIALYSASFGRTEYESIQCPQPQGVREETCLASFATETVMQICHGRRRCNLAADANTFGTPCQPNSRMYLKVVYTCVPKQVLKESNESDVEADETEDFEGDINDLYDDDLIYKESEAIPKLYSNTTKTAQGNGTSGTGLAANANPDGIRPAANSSLDTDADGSGVNPVMTHSADLSLEDDQQRLYLYLLIVGSVGVLFSIVIVATRLVLQKRRMASDTHSNSSTKGGGNGVLADETTIPSGFNDTISEIDADIDLTTSIPVPSVSKNENYITYAPAGSLYAGLAPSQLATVGGSCATPGLITNPLLMGARQSPDLIGISPSSYVATSSAGNATSGQAPMTSILAPAIVIGANGPGGVLPGSSGINTMVPLTSLTQYTTAPTIRGGYILNADGMGVLQRPSNSPTPPSSLASGSPAHPQTQQTPTTSPLAMTTLSHVPAPGTSTLRRTKPNTTAMLHSQLSYDGTAPRTLSTGLPLCQAECDRLSGRAADCLRSRCRSYVGTNEALATCLQWSSSAIEYS</sequence>
<keyword evidence="1" id="KW-0430">Lectin</keyword>
<evidence type="ECO:0000313" key="6">
    <source>
        <dbReference type="EMBL" id="EDV94351.1"/>
    </source>
</evidence>
<dbReference type="InterPro" id="IPR043159">
    <property type="entry name" value="Lectin_gal-bd_sf"/>
</dbReference>
<evidence type="ECO:0000256" key="4">
    <source>
        <dbReference type="SAM" id="Phobius"/>
    </source>
</evidence>
<feature type="compositionally biased region" description="Basic residues" evidence="3">
    <location>
        <begin position="1"/>
        <end position="16"/>
    </location>
</feature>